<sequence>MNVFLVTSPFQYICANEARDAYQTKNNLLVLVQQNTEKGKQHLAQLYDKSKWDHIIEVGRSNRTFVIPRVLKEVKKLANGESIEHFFFSEYTSWRTRMFQRNLPAKKLVFIDDGMGNLYEYFKYIKDKKSFSRTRFLQDLLIQLQGCKKIGTIPYAENFEMFSIFDIENPVCPLKLNTLDSIRKSIGASNCYDPSAPVAFIGEGSIGDKNQPSVDAYISKLEQVIAKKNAPVIYFPHRTESEEVTSAVKALPNLTYHKSESPIELELANKGIKISSITGVTSTALYTLSLLYKEVPIDAHTYDSHIGNDMATFLVNHFEKRAQNFSI</sequence>
<dbReference type="Proteomes" id="UP000027219">
    <property type="component" value="Unassembled WGS sequence"/>
</dbReference>
<dbReference type="Pfam" id="PF07388">
    <property type="entry name" value="A-2_8-polyST"/>
    <property type="match status" value="1"/>
</dbReference>
<dbReference type="OrthoDB" id="6350315at2"/>
<dbReference type="STRING" id="212667.VFDL14_15575"/>
<comment type="caution">
    <text evidence="1">The sequence shown here is derived from an EMBL/GenBank/DDBJ whole genome shotgun (WGS) entry which is preliminary data.</text>
</comment>
<dbReference type="GO" id="GO:0016740">
    <property type="term" value="F:transferase activity"/>
    <property type="evidence" value="ECO:0007669"/>
    <property type="project" value="UniProtKB-KW"/>
</dbReference>
<dbReference type="RefSeq" id="WP_050487415.1">
    <property type="nucleotide sequence ID" value="NZ_JATABQ010000030.1"/>
</dbReference>
<dbReference type="AlphaFoldDB" id="A0A066UWR6"/>
<organism evidence="1 2">
    <name type="scientific">Vibrio fortis</name>
    <dbReference type="NCBI Taxonomy" id="212667"/>
    <lineage>
        <taxon>Bacteria</taxon>
        <taxon>Pseudomonadati</taxon>
        <taxon>Pseudomonadota</taxon>
        <taxon>Gammaproteobacteria</taxon>
        <taxon>Vibrionales</taxon>
        <taxon>Vibrionaceae</taxon>
        <taxon>Vibrio</taxon>
    </lineage>
</organism>
<evidence type="ECO:0000313" key="2">
    <source>
        <dbReference type="Proteomes" id="UP000027219"/>
    </source>
</evidence>
<dbReference type="EMBL" id="JFFR01000018">
    <property type="protein sequence ID" value="KDN28634.1"/>
    <property type="molecule type" value="Genomic_DNA"/>
</dbReference>
<proteinExistence type="predicted"/>
<gene>
    <name evidence="1" type="ORF">VFDL14_15575</name>
</gene>
<reference evidence="1 2" key="1">
    <citation type="submission" date="2014-02" db="EMBL/GenBank/DDBJ databases">
        <title>Vibrio fortis Dalian14 Genome Sequencing.</title>
        <authorList>
            <person name="Wang Y."/>
            <person name="Song L."/>
            <person name="Liu G."/>
            <person name="Ding J."/>
        </authorList>
    </citation>
    <scope>NUCLEOTIDE SEQUENCE [LARGE SCALE GENOMIC DNA]</scope>
    <source>
        <strain evidence="1 2">Dalian14</strain>
    </source>
</reference>
<accession>A0A066UWR6</accession>
<dbReference type="InterPro" id="IPR010866">
    <property type="entry name" value="A-2_8-polyST"/>
</dbReference>
<evidence type="ECO:0000313" key="1">
    <source>
        <dbReference type="EMBL" id="KDN28634.1"/>
    </source>
</evidence>
<name>A0A066UWR6_9VIBR</name>
<protein>
    <submittedName>
        <fullName evidence="1">Glycosyltransferase 52 family protein</fullName>
    </submittedName>
</protein>
<keyword evidence="1" id="KW-0808">Transferase</keyword>
<keyword evidence="2" id="KW-1185">Reference proteome</keyword>